<keyword evidence="2 4" id="KW-0269">Exonuclease</keyword>
<proteinExistence type="predicted"/>
<name>A0ABD5BIA9_SERMA</name>
<sequence>MTPQQQAQQCLNRNCLVLDTETTGLDDKAEIIEIAVIDATGKVLLNTLVKPSKPIPAEATAIHGITDEMVKDAPTWPEVNPQLCSLISGKTIAIYNAEYDLRLLEQTDRIWKVTPKISVMPQIVCAMHEYAEFYGQKSDRGSYKWQKLLAAADQQGVVIEGTPHRALSDCLTTLGVIKAMAGSGSRYAPQGLSAQAAVDILHRLFVTDPDAITALVDHRVECSEKFAHETAATVGINDSAYIIGMIGIINALIAPEVIAAVYDGNELKGFAVADVAVTGGDA</sequence>
<dbReference type="Gene3D" id="3.30.420.10">
    <property type="entry name" value="Ribonuclease H-like superfamily/Ribonuclease H"/>
    <property type="match status" value="1"/>
</dbReference>
<dbReference type="PANTHER" id="PTHR30231">
    <property type="entry name" value="DNA POLYMERASE III SUBUNIT EPSILON"/>
    <property type="match status" value="1"/>
</dbReference>
<dbReference type="GO" id="GO:0006259">
    <property type="term" value="P:DNA metabolic process"/>
    <property type="evidence" value="ECO:0007669"/>
    <property type="project" value="UniProtKB-ARBA"/>
</dbReference>
<dbReference type="GO" id="GO:0004527">
    <property type="term" value="F:exonuclease activity"/>
    <property type="evidence" value="ECO:0007669"/>
    <property type="project" value="UniProtKB-KW"/>
</dbReference>
<dbReference type="Pfam" id="PF00929">
    <property type="entry name" value="RNase_T"/>
    <property type="match status" value="1"/>
</dbReference>
<evidence type="ECO:0000259" key="3">
    <source>
        <dbReference type="SMART" id="SM00479"/>
    </source>
</evidence>
<comment type="caution">
    <text evidence="4">The sequence shown here is derived from an EMBL/GenBank/DDBJ whole genome shotgun (WGS) entry which is preliminary data.</text>
</comment>
<accession>A0ABD5BIA9</accession>
<dbReference type="InterPro" id="IPR013520">
    <property type="entry name" value="Ribonucl_H"/>
</dbReference>
<evidence type="ECO:0000313" key="5">
    <source>
        <dbReference type="Proteomes" id="UP001234811"/>
    </source>
</evidence>
<keyword evidence="1" id="KW-0540">Nuclease</keyword>
<dbReference type="InterPro" id="IPR012337">
    <property type="entry name" value="RNaseH-like_sf"/>
</dbReference>
<evidence type="ECO:0000256" key="2">
    <source>
        <dbReference type="ARBA" id="ARBA00022839"/>
    </source>
</evidence>
<keyword evidence="2 4" id="KW-0378">Hydrolase</keyword>
<reference evidence="4 5" key="1">
    <citation type="submission" date="2023-07" db="EMBL/GenBank/DDBJ databases">
        <title>Pathogens genome sequencing project 196.</title>
        <authorList>
            <person name="Cao X."/>
        </authorList>
    </citation>
    <scope>NUCLEOTIDE SEQUENCE [LARGE SCALE GENOMIC DNA]</scope>
    <source>
        <strain evidence="4 5">SM41</strain>
    </source>
</reference>
<organism evidence="4 5">
    <name type="scientific">Serratia marcescens</name>
    <dbReference type="NCBI Taxonomy" id="615"/>
    <lineage>
        <taxon>Bacteria</taxon>
        <taxon>Pseudomonadati</taxon>
        <taxon>Pseudomonadota</taxon>
        <taxon>Gammaproteobacteria</taxon>
        <taxon>Enterobacterales</taxon>
        <taxon>Yersiniaceae</taxon>
        <taxon>Serratia</taxon>
    </lineage>
</organism>
<evidence type="ECO:0000313" key="4">
    <source>
        <dbReference type="EMBL" id="MDQ9556249.1"/>
    </source>
</evidence>
<protein>
    <submittedName>
        <fullName evidence="4">3'-5' exonuclease</fullName>
    </submittedName>
</protein>
<dbReference type="PANTHER" id="PTHR30231:SF41">
    <property type="entry name" value="DNA POLYMERASE III SUBUNIT EPSILON"/>
    <property type="match status" value="1"/>
</dbReference>
<dbReference type="SMART" id="SM00479">
    <property type="entry name" value="EXOIII"/>
    <property type="match status" value="1"/>
</dbReference>
<dbReference type="InterPro" id="IPR036397">
    <property type="entry name" value="RNaseH_sf"/>
</dbReference>
<dbReference type="RefSeq" id="WP_094859916.1">
    <property type="nucleotide sequence ID" value="NZ_CP109829.1"/>
</dbReference>
<gene>
    <name evidence="4" type="ORF">RF091_12075</name>
</gene>
<dbReference type="EMBL" id="JAVIPQ010000185">
    <property type="protein sequence ID" value="MDQ9556249.1"/>
    <property type="molecule type" value="Genomic_DNA"/>
</dbReference>
<dbReference type="SUPFAM" id="SSF53098">
    <property type="entry name" value="Ribonuclease H-like"/>
    <property type="match status" value="1"/>
</dbReference>
<dbReference type="CDD" id="cd06127">
    <property type="entry name" value="DEDDh"/>
    <property type="match status" value="1"/>
</dbReference>
<dbReference type="AlphaFoldDB" id="A0ABD5BIA9"/>
<dbReference type="Proteomes" id="UP001234811">
    <property type="component" value="Unassembled WGS sequence"/>
</dbReference>
<feature type="domain" description="Exonuclease" evidence="3">
    <location>
        <begin position="14"/>
        <end position="186"/>
    </location>
</feature>
<evidence type="ECO:0000256" key="1">
    <source>
        <dbReference type="ARBA" id="ARBA00022722"/>
    </source>
</evidence>